<evidence type="ECO:0000259" key="10">
    <source>
        <dbReference type="PROSITE" id="PS50021"/>
    </source>
</evidence>
<evidence type="ECO:0000256" key="7">
    <source>
        <dbReference type="ARBA" id="ARBA00023212"/>
    </source>
</evidence>
<keyword evidence="3" id="KW-0963">Cytoplasm</keyword>
<evidence type="ECO:0000256" key="2">
    <source>
        <dbReference type="ARBA" id="ARBA00010729"/>
    </source>
</evidence>
<evidence type="ECO:0000256" key="9">
    <source>
        <dbReference type="ARBA" id="ARBA00060413"/>
    </source>
</evidence>
<dbReference type="GO" id="GO:0009652">
    <property type="term" value="P:thigmotropism"/>
    <property type="evidence" value="ECO:0000318"/>
    <property type="project" value="GO_Central"/>
</dbReference>
<feature type="domain" description="Calponin-homology (CH)" evidence="10">
    <location>
        <begin position="14"/>
        <end position="116"/>
    </location>
</feature>
<evidence type="ECO:0000256" key="1">
    <source>
        <dbReference type="ARBA" id="ARBA00004186"/>
    </source>
</evidence>
<dbReference type="GO" id="GO:0005881">
    <property type="term" value="C:cytoplasmic microtubule"/>
    <property type="evidence" value="ECO:0000318"/>
    <property type="project" value="GO_Central"/>
</dbReference>
<keyword evidence="5" id="KW-0493">Microtubule</keyword>
<dbReference type="GO" id="GO:0005815">
    <property type="term" value="C:microtubule organizing center"/>
    <property type="evidence" value="ECO:0000318"/>
    <property type="project" value="GO_Central"/>
</dbReference>
<keyword evidence="4" id="KW-0132">Cell division</keyword>
<comment type="subcellular location">
    <subcellularLocation>
        <location evidence="9">Cytoplasm</location>
        <location evidence="9">Cytoskeleton</location>
        <location evidence="9">Phragmoplast</location>
    </subcellularLocation>
    <subcellularLocation>
        <location evidence="1">Cytoplasm</location>
        <location evidence="1">Cytoskeleton</location>
        <location evidence="1">Spindle</location>
    </subcellularLocation>
</comment>
<dbReference type="GO" id="GO:0035371">
    <property type="term" value="C:microtubule plus-end"/>
    <property type="evidence" value="ECO:0000318"/>
    <property type="project" value="GO_Central"/>
</dbReference>
<dbReference type="AlphaFoldDB" id="D8SZ77"/>
<dbReference type="InterPro" id="IPR027328">
    <property type="entry name" value="MAPRE"/>
</dbReference>
<dbReference type="PROSITE" id="PS50021">
    <property type="entry name" value="CH"/>
    <property type="match status" value="1"/>
</dbReference>
<evidence type="ECO:0000313" key="11">
    <source>
        <dbReference type="EMBL" id="EFJ10236.1"/>
    </source>
</evidence>
<dbReference type="Gene3D" id="1.10.418.10">
    <property type="entry name" value="Calponin-like domain"/>
    <property type="match status" value="1"/>
</dbReference>
<accession>D8SZ77</accession>
<protein>
    <recommendedName>
        <fullName evidence="10">Calponin-homology (CH) domain-containing protein</fullName>
    </recommendedName>
</protein>
<comment type="similarity">
    <text evidence="2">Belongs to the MAPRE family.</text>
</comment>
<dbReference type="GO" id="GO:0051233">
    <property type="term" value="C:spindle midzone"/>
    <property type="evidence" value="ECO:0000318"/>
    <property type="project" value="GO_Central"/>
</dbReference>
<keyword evidence="7" id="KW-0206">Cytoskeleton</keyword>
<dbReference type="InParanoid" id="D8SZ77"/>
<evidence type="ECO:0000313" key="12">
    <source>
        <dbReference type="Proteomes" id="UP000001514"/>
    </source>
</evidence>
<evidence type="ECO:0000256" key="8">
    <source>
        <dbReference type="ARBA" id="ARBA00023306"/>
    </source>
</evidence>
<evidence type="ECO:0000256" key="6">
    <source>
        <dbReference type="ARBA" id="ARBA00022776"/>
    </source>
</evidence>
<dbReference type="GO" id="GO:0051010">
    <property type="term" value="F:microtubule plus-end binding"/>
    <property type="evidence" value="ECO:0000318"/>
    <property type="project" value="GO_Central"/>
</dbReference>
<dbReference type="GO" id="GO:0031110">
    <property type="term" value="P:regulation of microtubule polymerization or depolymerization"/>
    <property type="evidence" value="ECO:0000318"/>
    <property type="project" value="GO_Central"/>
</dbReference>
<dbReference type="FunFam" id="1.10.418.10:FF:000028">
    <property type="entry name" value="RP/EB family microtubule-associated protein"/>
    <property type="match status" value="1"/>
</dbReference>
<evidence type="ECO:0000256" key="5">
    <source>
        <dbReference type="ARBA" id="ARBA00022701"/>
    </source>
</evidence>
<dbReference type="GO" id="GO:0051225">
    <property type="term" value="P:spindle assembly"/>
    <property type="evidence" value="ECO:0000318"/>
    <property type="project" value="GO_Central"/>
</dbReference>
<dbReference type="STRING" id="88036.D8SZ77"/>
<dbReference type="KEGG" id="smo:SELMODRAFT_128513"/>
<dbReference type="SUPFAM" id="SSF47576">
    <property type="entry name" value="Calponin-homology domain, CH-domain"/>
    <property type="match status" value="1"/>
</dbReference>
<dbReference type="OrthoDB" id="2119228at2759"/>
<dbReference type="OMA" id="YCKLLEM"/>
<dbReference type="GO" id="GO:0051301">
    <property type="term" value="P:cell division"/>
    <property type="evidence" value="ECO:0007669"/>
    <property type="project" value="UniProtKB-KW"/>
</dbReference>
<name>D8SZ77_SELML</name>
<dbReference type="GO" id="GO:0035372">
    <property type="term" value="P:protein localization to microtubule"/>
    <property type="evidence" value="ECO:0000318"/>
    <property type="project" value="GO_Central"/>
</dbReference>
<dbReference type="Pfam" id="PF00307">
    <property type="entry name" value="CH"/>
    <property type="match status" value="1"/>
</dbReference>
<organism evidence="12">
    <name type="scientific">Selaginella moellendorffii</name>
    <name type="common">Spikemoss</name>
    <dbReference type="NCBI Taxonomy" id="88036"/>
    <lineage>
        <taxon>Eukaryota</taxon>
        <taxon>Viridiplantae</taxon>
        <taxon>Streptophyta</taxon>
        <taxon>Embryophyta</taxon>
        <taxon>Tracheophyta</taxon>
        <taxon>Lycopodiopsida</taxon>
        <taxon>Selaginellales</taxon>
        <taxon>Selaginellaceae</taxon>
        <taxon>Selaginella</taxon>
    </lineage>
</organism>
<dbReference type="InterPro" id="IPR036872">
    <property type="entry name" value="CH_dom_sf"/>
</dbReference>
<evidence type="ECO:0000256" key="3">
    <source>
        <dbReference type="ARBA" id="ARBA00022490"/>
    </source>
</evidence>
<dbReference type="eggNOG" id="KOG3000">
    <property type="taxonomic scope" value="Eukaryota"/>
</dbReference>
<dbReference type="HOGENOM" id="CLU_041744_4_1_1"/>
<dbReference type="EMBL" id="GL377655">
    <property type="protein sequence ID" value="EFJ10236.1"/>
    <property type="molecule type" value="Genomic_DNA"/>
</dbReference>
<evidence type="ECO:0000256" key="4">
    <source>
        <dbReference type="ARBA" id="ARBA00022618"/>
    </source>
</evidence>
<keyword evidence="6" id="KW-0498">Mitosis</keyword>
<dbReference type="InterPro" id="IPR001715">
    <property type="entry name" value="CH_dom"/>
</dbReference>
<sequence>MAAASIGMMDGAYFVGRNEILGWVNSILQLNLSKVEEASSGAVYCQLIDATHPGVVAMHKVNFDAKNEYEMIQNYKVLQEVFNKLKISKHIEVAKLMKGRPLDNLEFMQWLKRYCDSVHGRPRYVQSLRDFSSAQKQDFQL</sequence>
<proteinExistence type="inferred from homology"/>
<dbReference type="Gramene" id="EFJ10236">
    <property type="protein sequence ID" value="EFJ10236"/>
    <property type="gene ID" value="SELMODRAFT_128513"/>
</dbReference>
<dbReference type="PANTHER" id="PTHR10623">
    <property type="entry name" value="MICROTUBULE-ASSOCIATED PROTEIN RP/EB FAMILY MEMBER"/>
    <property type="match status" value="1"/>
</dbReference>
<dbReference type="GO" id="GO:0009524">
    <property type="term" value="C:phragmoplast"/>
    <property type="evidence" value="ECO:0007669"/>
    <property type="project" value="UniProtKB-SubCell"/>
</dbReference>
<keyword evidence="8" id="KW-0131">Cell cycle</keyword>
<gene>
    <name evidence="11" type="ORF">SELMODRAFT_128513</name>
</gene>
<keyword evidence="12" id="KW-1185">Reference proteome</keyword>
<dbReference type="Proteomes" id="UP000001514">
    <property type="component" value="Unassembled WGS sequence"/>
</dbReference>
<reference evidence="11 12" key="1">
    <citation type="journal article" date="2011" name="Science">
        <title>The Selaginella genome identifies genetic changes associated with the evolution of vascular plants.</title>
        <authorList>
            <person name="Banks J.A."/>
            <person name="Nishiyama T."/>
            <person name="Hasebe M."/>
            <person name="Bowman J.L."/>
            <person name="Gribskov M."/>
            <person name="dePamphilis C."/>
            <person name="Albert V.A."/>
            <person name="Aono N."/>
            <person name="Aoyama T."/>
            <person name="Ambrose B.A."/>
            <person name="Ashton N.W."/>
            <person name="Axtell M.J."/>
            <person name="Barker E."/>
            <person name="Barker M.S."/>
            <person name="Bennetzen J.L."/>
            <person name="Bonawitz N.D."/>
            <person name="Chapple C."/>
            <person name="Cheng C."/>
            <person name="Correa L.G."/>
            <person name="Dacre M."/>
            <person name="DeBarry J."/>
            <person name="Dreyer I."/>
            <person name="Elias M."/>
            <person name="Engstrom E.M."/>
            <person name="Estelle M."/>
            <person name="Feng L."/>
            <person name="Finet C."/>
            <person name="Floyd S.K."/>
            <person name="Frommer W.B."/>
            <person name="Fujita T."/>
            <person name="Gramzow L."/>
            <person name="Gutensohn M."/>
            <person name="Harholt J."/>
            <person name="Hattori M."/>
            <person name="Heyl A."/>
            <person name="Hirai T."/>
            <person name="Hiwatashi Y."/>
            <person name="Ishikawa M."/>
            <person name="Iwata M."/>
            <person name="Karol K.G."/>
            <person name="Koehler B."/>
            <person name="Kolukisaoglu U."/>
            <person name="Kubo M."/>
            <person name="Kurata T."/>
            <person name="Lalonde S."/>
            <person name="Li K."/>
            <person name="Li Y."/>
            <person name="Litt A."/>
            <person name="Lyons E."/>
            <person name="Manning G."/>
            <person name="Maruyama T."/>
            <person name="Michael T.P."/>
            <person name="Mikami K."/>
            <person name="Miyazaki S."/>
            <person name="Morinaga S."/>
            <person name="Murata T."/>
            <person name="Mueller-Roeber B."/>
            <person name="Nelson D.R."/>
            <person name="Obara M."/>
            <person name="Oguri Y."/>
            <person name="Olmstead R.G."/>
            <person name="Onodera N."/>
            <person name="Petersen B.L."/>
            <person name="Pils B."/>
            <person name="Prigge M."/>
            <person name="Rensing S.A."/>
            <person name="Riano-Pachon D.M."/>
            <person name="Roberts A.W."/>
            <person name="Sato Y."/>
            <person name="Scheller H.V."/>
            <person name="Schulz B."/>
            <person name="Schulz C."/>
            <person name="Shakirov E.V."/>
            <person name="Shibagaki N."/>
            <person name="Shinohara N."/>
            <person name="Shippen D.E."/>
            <person name="Soerensen I."/>
            <person name="Sotooka R."/>
            <person name="Sugimoto N."/>
            <person name="Sugita M."/>
            <person name="Sumikawa N."/>
            <person name="Tanurdzic M."/>
            <person name="Theissen G."/>
            <person name="Ulvskov P."/>
            <person name="Wakazuki S."/>
            <person name="Weng J.K."/>
            <person name="Willats W.W."/>
            <person name="Wipf D."/>
            <person name="Wolf P.G."/>
            <person name="Yang L."/>
            <person name="Zimmer A.D."/>
            <person name="Zhu Q."/>
            <person name="Mitros T."/>
            <person name="Hellsten U."/>
            <person name="Loque D."/>
            <person name="Otillar R."/>
            <person name="Salamov A."/>
            <person name="Schmutz J."/>
            <person name="Shapiro H."/>
            <person name="Lindquist E."/>
            <person name="Lucas S."/>
            <person name="Rokhsar D."/>
            <person name="Grigoriev I.V."/>
        </authorList>
    </citation>
    <scope>NUCLEOTIDE SEQUENCE [LARGE SCALE GENOMIC DNA]</scope>
</reference>